<dbReference type="Proteomes" id="UP000006190">
    <property type="component" value="Unassembled WGS sequence"/>
</dbReference>
<reference evidence="7 8" key="1">
    <citation type="submission" date="2012-01" db="EMBL/GenBank/DDBJ databases">
        <title>The Genome Sequence of Facklamia languida CCUG 37842.</title>
        <authorList>
            <consortium name="The Broad Institute Genome Sequencing Platform"/>
            <person name="Earl A."/>
            <person name="Ward D."/>
            <person name="Feldgarden M."/>
            <person name="Gevers D."/>
            <person name="Huys G."/>
            <person name="Young S.K."/>
            <person name="Zeng Q."/>
            <person name="Gargeya S."/>
            <person name="Fitzgerald M."/>
            <person name="Haas B."/>
            <person name="Abouelleil A."/>
            <person name="Alvarado L."/>
            <person name="Arachchi H.M."/>
            <person name="Berlin A."/>
            <person name="Chapman S.B."/>
            <person name="Gearin G."/>
            <person name="Goldberg J."/>
            <person name="Griggs A."/>
            <person name="Gujja S."/>
            <person name="Hansen M."/>
            <person name="Heiman D."/>
            <person name="Howarth C."/>
            <person name="Larimer J."/>
            <person name="Lui A."/>
            <person name="MacDonald P.J.P."/>
            <person name="McCowen C."/>
            <person name="Montmayeur A."/>
            <person name="Murphy C."/>
            <person name="Neiman D."/>
            <person name="Pearson M."/>
            <person name="Priest M."/>
            <person name="Roberts A."/>
            <person name="Saif S."/>
            <person name="Shea T."/>
            <person name="Sisk P."/>
            <person name="Stolte C."/>
            <person name="Sykes S."/>
            <person name="Wortman J."/>
            <person name="Nusbaum C."/>
            <person name="Birren B."/>
        </authorList>
    </citation>
    <scope>NUCLEOTIDE SEQUENCE [LARGE SCALE GENOMIC DNA]</scope>
    <source>
        <strain evidence="7 8">CCUG 37842</strain>
    </source>
</reference>
<dbReference type="PATRIC" id="fig|883113.3.peg.561"/>
<accession>H3NHM4</accession>
<protein>
    <recommendedName>
        <fullName evidence="9">Neutral zinc metallopeptidase</fullName>
    </recommendedName>
</protein>
<evidence type="ECO:0000313" key="7">
    <source>
        <dbReference type="EMBL" id="EHR37930.1"/>
    </source>
</evidence>
<keyword evidence="2 6" id="KW-0812">Transmembrane</keyword>
<dbReference type="HOGENOM" id="CLU_059329_0_0_9"/>
<dbReference type="InterPro" id="IPR007343">
    <property type="entry name" value="Uncharacterised_pept_Zn_put"/>
</dbReference>
<evidence type="ECO:0000256" key="5">
    <source>
        <dbReference type="SAM" id="MobiDB-lite"/>
    </source>
</evidence>
<proteinExistence type="predicted"/>
<dbReference type="STRING" id="883113.HMPREF9708_00559"/>
<keyword evidence="4 6" id="KW-0472">Membrane</keyword>
<dbReference type="EMBL" id="AGEG01000003">
    <property type="protein sequence ID" value="EHR37930.1"/>
    <property type="molecule type" value="Genomic_DNA"/>
</dbReference>
<dbReference type="eggNOG" id="COG2321">
    <property type="taxonomic scope" value="Bacteria"/>
</dbReference>
<dbReference type="PANTHER" id="PTHR30168">
    <property type="entry name" value="PUTATIVE MEMBRANE PROTEIN YPFJ"/>
    <property type="match status" value="1"/>
</dbReference>
<dbReference type="GO" id="GO:0016020">
    <property type="term" value="C:membrane"/>
    <property type="evidence" value="ECO:0007669"/>
    <property type="project" value="UniProtKB-SubCell"/>
</dbReference>
<comment type="subcellular location">
    <subcellularLocation>
        <location evidence="1">Membrane</location>
        <topology evidence="1">Single-pass membrane protein</topology>
    </subcellularLocation>
</comment>
<feature type="compositionally biased region" description="Basic and acidic residues" evidence="5">
    <location>
        <begin position="1"/>
        <end position="21"/>
    </location>
</feature>
<sequence>MKWEDMRRSRNVEDRRGERPSMRGAGRGMFPGRRGGGGLGNLILMLLMSRGRGKWILILLLALFFIGGGSGLFNGGLTQNPSNSEITQQETRQGQVSKDQATDKEADFLSAVLASTEDYWTKQFQANNLNYTPPKLVIYNEGTMTGGCGFGESTAGPFYCPADQSVYIDLSFMRELANKYGAPGDFAMAYVLAHEVGHHVQQLVGTMDQFQATIRRKPSMQNQLTVRLELQADYFAGGWARFAEEQGVLEQGDLDEALQAVHSVGDDTLQKENYGYVVPDSFTHGTSKQRQEWFARGYQYKGSFEQADTFSATID</sequence>
<evidence type="ECO:0000256" key="3">
    <source>
        <dbReference type="ARBA" id="ARBA00022989"/>
    </source>
</evidence>
<evidence type="ECO:0008006" key="9">
    <source>
        <dbReference type="Google" id="ProtNLM"/>
    </source>
</evidence>
<dbReference type="AlphaFoldDB" id="H3NHM4"/>
<feature type="compositionally biased region" description="Polar residues" evidence="5">
    <location>
        <begin position="81"/>
        <end position="99"/>
    </location>
</feature>
<comment type="caution">
    <text evidence="7">The sequence shown here is derived from an EMBL/GenBank/DDBJ whole genome shotgun (WGS) entry which is preliminary data.</text>
</comment>
<keyword evidence="8" id="KW-1185">Reference proteome</keyword>
<feature type="transmembrane region" description="Helical" evidence="6">
    <location>
        <begin position="55"/>
        <end position="73"/>
    </location>
</feature>
<gene>
    <name evidence="7" type="ORF">HMPREF9708_00559</name>
</gene>
<name>H3NHM4_9LACT</name>
<evidence type="ECO:0000256" key="6">
    <source>
        <dbReference type="SAM" id="Phobius"/>
    </source>
</evidence>
<evidence type="ECO:0000313" key="8">
    <source>
        <dbReference type="Proteomes" id="UP000006190"/>
    </source>
</evidence>
<organism evidence="7 8">
    <name type="scientific">Facklamia languida CCUG 37842</name>
    <dbReference type="NCBI Taxonomy" id="883113"/>
    <lineage>
        <taxon>Bacteria</taxon>
        <taxon>Bacillati</taxon>
        <taxon>Bacillota</taxon>
        <taxon>Bacilli</taxon>
        <taxon>Lactobacillales</taxon>
        <taxon>Aerococcaceae</taxon>
        <taxon>Facklamia</taxon>
    </lineage>
</organism>
<dbReference type="PANTHER" id="PTHR30168:SF0">
    <property type="entry name" value="INNER MEMBRANE PROTEIN"/>
    <property type="match status" value="1"/>
</dbReference>
<dbReference type="RefSeq" id="WP_006308586.1">
    <property type="nucleotide sequence ID" value="NZ_JH601133.1"/>
</dbReference>
<keyword evidence="3 6" id="KW-1133">Transmembrane helix</keyword>
<feature type="region of interest" description="Disordered" evidence="5">
    <location>
        <begin position="81"/>
        <end position="102"/>
    </location>
</feature>
<feature type="region of interest" description="Disordered" evidence="5">
    <location>
        <begin position="1"/>
        <end position="32"/>
    </location>
</feature>
<evidence type="ECO:0000256" key="2">
    <source>
        <dbReference type="ARBA" id="ARBA00022692"/>
    </source>
</evidence>
<evidence type="ECO:0000256" key="4">
    <source>
        <dbReference type="ARBA" id="ARBA00023136"/>
    </source>
</evidence>
<dbReference type="Pfam" id="PF04228">
    <property type="entry name" value="Zn_peptidase"/>
    <property type="match status" value="1"/>
</dbReference>
<evidence type="ECO:0000256" key="1">
    <source>
        <dbReference type="ARBA" id="ARBA00004167"/>
    </source>
</evidence>
<dbReference type="OrthoDB" id="9774900at2"/>